<feature type="transmembrane region" description="Helical" evidence="2">
    <location>
        <begin position="137"/>
        <end position="159"/>
    </location>
</feature>
<feature type="coiled-coil region" evidence="1">
    <location>
        <begin position="199"/>
        <end position="234"/>
    </location>
</feature>
<evidence type="ECO:0000313" key="4">
    <source>
        <dbReference type="Proteomes" id="UP000515819"/>
    </source>
</evidence>
<dbReference type="EMBL" id="CP060632">
    <property type="protein sequence ID" value="QNM00704.1"/>
    <property type="molecule type" value="Genomic_DNA"/>
</dbReference>
<reference evidence="3 4" key="1">
    <citation type="submission" date="2020-08" db="EMBL/GenBank/DDBJ databases">
        <authorList>
            <person name="Liu C."/>
            <person name="Sun Q."/>
        </authorList>
    </citation>
    <scope>NUCLEOTIDE SEQUENCE [LARGE SCALE GENOMIC DNA]</scope>
    <source>
        <strain evidence="3 4">NSJ-4</strain>
    </source>
</reference>
<protein>
    <recommendedName>
        <fullName evidence="5">ABC-transporter type IV</fullName>
    </recommendedName>
</protein>
<dbReference type="InterPro" id="IPR010540">
    <property type="entry name" value="CmpB_TMEM229"/>
</dbReference>
<keyword evidence="2" id="KW-0472">Membrane</keyword>
<evidence type="ECO:0000256" key="1">
    <source>
        <dbReference type="SAM" id="Coils"/>
    </source>
</evidence>
<dbReference type="KEGG" id="wcp:H9Q76_05365"/>
<dbReference type="RefSeq" id="WP_249321793.1">
    <property type="nucleotide sequence ID" value="NZ_CP060632.1"/>
</dbReference>
<feature type="transmembrane region" description="Helical" evidence="2">
    <location>
        <begin position="6"/>
        <end position="28"/>
    </location>
</feature>
<dbReference type="Pfam" id="PF06541">
    <property type="entry name" value="ABC_trans_CmpB"/>
    <property type="match status" value="1"/>
</dbReference>
<feature type="transmembrane region" description="Helical" evidence="2">
    <location>
        <begin position="67"/>
        <end position="89"/>
    </location>
</feature>
<dbReference type="Proteomes" id="UP000515819">
    <property type="component" value="Chromosome"/>
</dbReference>
<evidence type="ECO:0008006" key="5">
    <source>
        <dbReference type="Google" id="ProtNLM"/>
    </source>
</evidence>
<keyword evidence="2" id="KW-1133">Transmembrane helix</keyword>
<keyword evidence="2" id="KW-0812">Transmembrane</keyword>
<sequence>MFAYNLWQWIAFFIIYCLIGWIGESLYVSWEHRKWVNRGFLHGPFLPIYGFGAVIILISTIPVRNNYFLIFLFGMLGATLLEYFTGWAMEQIFHVKYWDYTYDFCNLHGYICLGCSLTWGVCALLLTGLVHTPIEKLVLSLPAVPLMVIDIVFAVYFIWDMITSAQEAFDLKKIILENEEVQRLQKRLDVIHAFAEDDKQKFEDHLKEKNMQYNKSKEEITKEFEAKLQAAKDRVANRSEKAKTHATRIIRRNPGSISYKHKEEFEAIRKRIEERMQSKR</sequence>
<evidence type="ECO:0000313" key="3">
    <source>
        <dbReference type="EMBL" id="QNM00704.1"/>
    </source>
</evidence>
<dbReference type="AlphaFoldDB" id="A0A7G9FQ72"/>
<proteinExistence type="predicted"/>
<evidence type="ECO:0000256" key="2">
    <source>
        <dbReference type="SAM" id="Phobius"/>
    </source>
</evidence>
<gene>
    <name evidence="3" type="ORF">H9Q76_05365</name>
</gene>
<feature type="transmembrane region" description="Helical" evidence="2">
    <location>
        <begin position="110"/>
        <end position="131"/>
    </location>
</feature>
<keyword evidence="1" id="KW-0175">Coiled coil</keyword>
<feature type="transmembrane region" description="Helical" evidence="2">
    <location>
        <begin position="40"/>
        <end position="61"/>
    </location>
</feature>
<accession>A0A7G9FQ72</accession>
<organism evidence="3 4">
    <name type="scientific">Wujia chipingensis</name>
    <dbReference type="NCBI Taxonomy" id="2763670"/>
    <lineage>
        <taxon>Bacteria</taxon>
        <taxon>Bacillati</taxon>
        <taxon>Bacillota</taxon>
        <taxon>Clostridia</taxon>
        <taxon>Lachnospirales</taxon>
        <taxon>Lachnospiraceae</taxon>
        <taxon>Wujia</taxon>
    </lineage>
</organism>
<name>A0A7G9FQ72_9FIRM</name>
<keyword evidence="4" id="KW-1185">Reference proteome</keyword>